<dbReference type="GO" id="GO:0005737">
    <property type="term" value="C:cytoplasm"/>
    <property type="evidence" value="ECO:0007669"/>
    <property type="project" value="TreeGrafter"/>
</dbReference>
<dbReference type="SUPFAM" id="SSF53383">
    <property type="entry name" value="PLP-dependent transferases"/>
    <property type="match status" value="1"/>
</dbReference>
<dbReference type="Gene3D" id="3.90.1150.10">
    <property type="entry name" value="Aspartate Aminotransferase, domain 1"/>
    <property type="match status" value="1"/>
</dbReference>
<evidence type="ECO:0000256" key="2">
    <source>
        <dbReference type="ARBA" id="ARBA00009077"/>
    </source>
</evidence>
<dbReference type="PANTHER" id="PTHR43797:SF2">
    <property type="entry name" value="HOMOCYSTEINE_CYSTEINE SYNTHASE"/>
    <property type="match status" value="1"/>
</dbReference>
<keyword evidence="4 5" id="KW-0663">Pyridoxal phosphate</keyword>
<protein>
    <submittedName>
        <fullName evidence="8">Aminotransferase class V-fold PLP-dependent enzyme</fullName>
    </submittedName>
</protein>
<dbReference type="FunFam" id="3.40.640.10:FF:000035">
    <property type="entry name" value="O-succinylhomoserine sulfhydrylase"/>
    <property type="match status" value="1"/>
</dbReference>
<dbReference type="EMBL" id="QBIU01000002">
    <property type="protein sequence ID" value="MWV70433.1"/>
    <property type="molecule type" value="Genomic_DNA"/>
</dbReference>
<dbReference type="GO" id="GO:0006535">
    <property type="term" value="P:cysteine biosynthetic process from serine"/>
    <property type="evidence" value="ECO:0007669"/>
    <property type="project" value="TreeGrafter"/>
</dbReference>
<dbReference type="NCBIfam" id="TIGR01326">
    <property type="entry name" value="OAH_OAS_sulfhy"/>
    <property type="match status" value="1"/>
</dbReference>
<dbReference type="GO" id="GO:0019346">
    <property type="term" value="P:transsulfuration"/>
    <property type="evidence" value="ECO:0007669"/>
    <property type="project" value="InterPro"/>
</dbReference>
<dbReference type="PANTHER" id="PTHR43797">
    <property type="entry name" value="HOMOCYSTEINE/CYSTEINE SYNTHASE"/>
    <property type="match status" value="1"/>
</dbReference>
<evidence type="ECO:0000256" key="3">
    <source>
        <dbReference type="ARBA" id="ARBA00022679"/>
    </source>
</evidence>
<organism evidence="8 9">
    <name type="scientific">Helicobacter saguini</name>
    <dbReference type="NCBI Taxonomy" id="1548018"/>
    <lineage>
        <taxon>Bacteria</taxon>
        <taxon>Pseudomonadati</taxon>
        <taxon>Campylobacterota</taxon>
        <taxon>Epsilonproteobacteria</taxon>
        <taxon>Campylobacterales</taxon>
        <taxon>Helicobacteraceae</taxon>
        <taxon>Helicobacter</taxon>
    </lineage>
</organism>
<dbReference type="GO" id="GO:0008483">
    <property type="term" value="F:transaminase activity"/>
    <property type="evidence" value="ECO:0007669"/>
    <property type="project" value="UniProtKB-KW"/>
</dbReference>
<evidence type="ECO:0000256" key="1">
    <source>
        <dbReference type="ARBA" id="ARBA00001933"/>
    </source>
</evidence>
<dbReference type="Gene3D" id="3.40.640.10">
    <property type="entry name" value="Type I PLP-dependent aspartate aminotransferase-like (Major domain)"/>
    <property type="match status" value="1"/>
</dbReference>
<keyword evidence="3 8" id="KW-0808">Transferase</keyword>
<evidence type="ECO:0000313" key="8">
    <source>
        <dbReference type="EMBL" id="TLD92985.1"/>
    </source>
</evidence>
<dbReference type="InterPro" id="IPR006235">
    <property type="entry name" value="OAc-hSer/O-AcSer_sulfhydrylase"/>
</dbReference>
<evidence type="ECO:0000313" key="10">
    <source>
        <dbReference type="Proteomes" id="UP000477070"/>
    </source>
</evidence>
<dbReference type="Proteomes" id="UP000477070">
    <property type="component" value="Unassembled WGS sequence"/>
</dbReference>
<sequence length="428" mass="46889">MANLKHSNFTQNTLALHAGYNYDSQRTLSVPIYQSSAYNFENLDVAANRFALKELGNIYSRVGNPTVAVLQTRLAEVEGGGFAVLAATGAAAIFYAIVNLAEAGDNIVYSNKIYGGTQVLFAHTLKRFGIEARVFDIDNISSLEKVIDKKTKAIFFESLSNPQIAIADTSAITKIAKKHGIISICDNTVATPFLHKPFDFGVDISVHSLTKYVNGQGSAMGGGIIERKGLNELIRGNKRYPAFNTPDESYHGIVYAELGELPSYGIRLITEWLRNIGASISPFNAWLLIQGLETLELRIKQHSDSALEIAKFLESNKKIKSVFYPGLKSNPYNKLLKKYFANSRASGLLSFEAESFEAAQKICNNTELFSITANIGDSKSLIIHPYSTTHSQLSKAEMDSAGITPSTVRLSIGLESPSDLIKDLERTI</sequence>
<dbReference type="RefSeq" id="WP_034573499.1">
    <property type="nucleotide sequence ID" value="NZ_JRMP02000016.1"/>
</dbReference>
<dbReference type="InterPro" id="IPR015422">
    <property type="entry name" value="PyrdxlP-dep_Trfase_small"/>
</dbReference>
<name>A0A347VPS9_9HELI</name>
<dbReference type="InterPro" id="IPR054542">
    <property type="entry name" value="Cys_met_metab_PP"/>
</dbReference>
<dbReference type="AlphaFoldDB" id="A0A347VPS9"/>
<feature type="modified residue" description="N6-(pyridoxal phosphate)lysine" evidence="5">
    <location>
        <position position="211"/>
    </location>
</feature>
<proteinExistence type="inferred from homology"/>
<accession>A0A347VPS9</accession>
<dbReference type="STRING" id="1548018.LS64_12510"/>
<evidence type="ECO:0000256" key="6">
    <source>
        <dbReference type="RuleBase" id="RU362118"/>
    </source>
</evidence>
<dbReference type="CDD" id="cd00614">
    <property type="entry name" value="CGS_like"/>
    <property type="match status" value="1"/>
</dbReference>
<keyword evidence="8" id="KW-0032">Aminotransferase</keyword>
<keyword evidence="9" id="KW-1185">Reference proteome</keyword>
<dbReference type="GO" id="GO:0071269">
    <property type="term" value="P:L-homocysteine biosynthetic process"/>
    <property type="evidence" value="ECO:0007669"/>
    <property type="project" value="TreeGrafter"/>
</dbReference>
<dbReference type="GO" id="GO:0003961">
    <property type="term" value="F:O-acetylhomoserine aminocarboxypropyltransferase activity"/>
    <property type="evidence" value="ECO:0007669"/>
    <property type="project" value="TreeGrafter"/>
</dbReference>
<dbReference type="InterPro" id="IPR015424">
    <property type="entry name" value="PyrdxlP-dep_Trfase"/>
</dbReference>
<evidence type="ECO:0000313" key="9">
    <source>
        <dbReference type="Proteomes" id="UP000029714"/>
    </source>
</evidence>
<reference evidence="8 9" key="1">
    <citation type="journal article" date="2014" name="Genome Announc.">
        <title>Draft genome sequences of eight enterohepatic helicobacter species isolated from both laboratory and wild rodents.</title>
        <authorList>
            <person name="Sheh A."/>
            <person name="Shen Z."/>
            <person name="Fox J.G."/>
        </authorList>
    </citation>
    <scope>NUCLEOTIDE SEQUENCE [LARGE SCALE GENOMIC DNA]</scope>
    <source>
        <strain evidence="8 9">MIT 97-6194</strain>
    </source>
</reference>
<dbReference type="InterPro" id="IPR000277">
    <property type="entry name" value="Cys/Met-Metab_PyrdxlP-dep_enz"/>
</dbReference>
<dbReference type="Pfam" id="PF01053">
    <property type="entry name" value="Cys_Met_Meta_PP"/>
    <property type="match status" value="1"/>
</dbReference>
<evidence type="ECO:0000256" key="5">
    <source>
        <dbReference type="PIRSR" id="PIRSR001434-2"/>
    </source>
</evidence>
<comment type="cofactor">
    <cofactor evidence="1 6">
        <name>pyridoxal 5'-phosphate</name>
        <dbReference type="ChEBI" id="CHEBI:597326"/>
    </cofactor>
</comment>
<reference evidence="7 10" key="4">
    <citation type="submission" date="2019-12" db="EMBL/GenBank/DDBJ databases">
        <title>Multi-Generational Helicobacter saguini Isolates.</title>
        <authorList>
            <person name="Mannion A."/>
            <person name="Shen Z."/>
            <person name="Fox J.G."/>
        </authorList>
    </citation>
    <scope>NUCLEOTIDE SEQUENCE [LARGE SCALE GENOMIC DNA]</scope>
    <source>
        <strain evidence="7">16-048</strain>
        <strain evidence="10">16-048 (F4)</strain>
    </source>
</reference>
<gene>
    <name evidence="7" type="ORF">DCO61_10620</name>
    <name evidence="8" type="ORF">LS64_009325</name>
</gene>
<reference evidence="8" key="3">
    <citation type="submission" date="2018-04" db="EMBL/GenBank/DDBJ databases">
        <authorList>
            <person name="Sheh A."/>
            <person name="Shen Z."/>
            <person name="Mannion A.J."/>
            <person name="Fox J.G."/>
        </authorList>
    </citation>
    <scope>NUCLEOTIDE SEQUENCE</scope>
    <source>
        <strain evidence="8">MIT 97-6194</strain>
    </source>
</reference>
<dbReference type="PROSITE" id="PS00868">
    <property type="entry name" value="CYS_MET_METAB_PP"/>
    <property type="match status" value="1"/>
</dbReference>
<dbReference type="OrthoDB" id="9805807at2"/>
<dbReference type="GO" id="GO:0030170">
    <property type="term" value="F:pyridoxal phosphate binding"/>
    <property type="evidence" value="ECO:0007669"/>
    <property type="project" value="InterPro"/>
</dbReference>
<dbReference type="PIRSF" id="PIRSF001434">
    <property type="entry name" value="CGS"/>
    <property type="match status" value="1"/>
</dbReference>
<dbReference type="GO" id="GO:0004124">
    <property type="term" value="F:cysteine synthase activity"/>
    <property type="evidence" value="ECO:0007669"/>
    <property type="project" value="TreeGrafter"/>
</dbReference>
<comment type="similarity">
    <text evidence="2 6">Belongs to the trans-sulfuration enzymes family.</text>
</comment>
<dbReference type="EMBL" id="JRMP02000016">
    <property type="protein sequence ID" value="TLD92985.1"/>
    <property type="molecule type" value="Genomic_DNA"/>
</dbReference>
<evidence type="ECO:0000313" key="7">
    <source>
        <dbReference type="EMBL" id="MWV70433.1"/>
    </source>
</evidence>
<evidence type="ECO:0000256" key="4">
    <source>
        <dbReference type="ARBA" id="ARBA00022898"/>
    </source>
</evidence>
<dbReference type="Proteomes" id="UP000029714">
    <property type="component" value="Unassembled WGS sequence"/>
</dbReference>
<comment type="caution">
    <text evidence="8">The sequence shown here is derived from an EMBL/GenBank/DDBJ whole genome shotgun (WGS) entry which is preliminary data.</text>
</comment>
<dbReference type="InterPro" id="IPR015421">
    <property type="entry name" value="PyrdxlP-dep_Trfase_major"/>
</dbReference>
<reference evidence="8 9" key="2">
    <citation type="journal article" date="2016" name="Infect. Immun.">
        <title>Helicobacter saguini, a Novel Helicobacter Isolated from Cotton-Top Tamarins with Ulcerative Colitis, Has Proinflammatory Properties and Induces Typhlocolitis and Dysplasia in Gnotobiotic IL-10-/- Mice.</title>
        <authorList>
            <person name="Shen Z."/>
            <person name="Mannion A."/>
            <person name="Whary M.T."/>
            <person name="Muthupalani S."/>
            <person name="Sheh A."/>
            <person name="Feng Y."/>
            <person name="Gong G."/>
            <person name="Vandamme P."/>
            <person name="Holcombe H.R."/>
            <person name="Paster B.J."/>
            <person name="Fox J.G."/>
        </authorList>
    </citation>
    <scope>NUCLEOTIDE SEQUENCE [LARGE SCALE GENOMIC DNA]</scope>
    <source>
        <strain evidence="8 9">MIT 97-6194</strain>
    </source>
</reference>